<reference evidence="3" key="3">
    <citation type="submission" date="2018-07" db="EMBL/GenBank/DDBJ databases">
        <title>WGS assembly of Glycine max.</title>
        <authorList>
            <person name="Schmutz J."/>
            <person name="Cannon S."/>
            <person name="Schlueter J."/>
            <person name="Ma J."/>
            <person name="Mitros T."/>
            <person name="Nelson W."/>
            <person name="Hyten D."/>
            <person name="Song Q."/>
            <person name="Thelen J."/>
            <person name="Cheng J."/>
            <person name="Xu D."/>
            <person name="Hellsten U."/>
            <person name="May G."/>
            <person name="Yu Y."/>
            <person name="Sakurai T."/>
            <person name="Umezawa T."/>
            <person name="Bhattacharyya M."/>
            <person name="Sandhu D."/>
            <person name="Valliyodan B."/>
            <person name="Lindquist E."/>
            <person name="Peto M."/>
            <person name="Grant D."/>
            <person name="Shu S."/>
            <person name="Goodstein D."/>
            <person name="Barry K."/>
            <person name="Futrell-Griggs M."/>
            <person name="Abernathy B."/>
            <person name="Du J."/>
            <person name="Tian Z."/>
            <person name="Zhu L."/>
            <person name="Gill N."/>
            <person name="Joshi T."/>
            <person name="Libault M."/>
            <person name="Sethuraman A."/>
            <person name="Zhang X."/>
            <person name="Shinozaki K."/>
            <person name="Nguyen H."/>
            <person name="Wing R."/>
            <person name="Cregan P."/>
            <person name="Specht J."/>
            <person name="Grimwood J."/>
            <person name="Rokhsar D."/>
            <person name="Stacey G."/>
            <person name="Shoemaker R."/>
            <person name="Jackson S."/>
        </authorList>
    </citation>
    <scope>NUCLEOTIDE SEQUENCE</scope>
    <source>
        <tissue evidence="3">Callus</tissue>
    </source>
</reference>
<proteinExistence type="predicted"/>
<keyword evidence="1" id="KW-0472">Membrane</keyword>
<dbReference type="InParanoid" id="A0A0R0JHE7"/>
<organism evidence="3">
    <name type="scientific">Glycine max</name>
    <name type="common">Soybean</name>
    <name type="synonym">Glycine hispida</name>
    <dbReference type="NCBI Taxonomy" id="3847"/>
    <lineage>
        <taxon>Eukaryota</taxon>
        <taxon>Viridiplantae</taxon>
        <taxon>Streptophyta</taxon>
        <taxon>Embryophyta</taxon>
        <taxon>Tracheophyta</taxon>
        <taxon>Spermatophyta</taxon>
        <taxon>Magnoliopsida</taxon>
        <taxon>eudicotyledons</taxon>
        <taxon>Gunneridae</taxon>
        <taxon>Pentapetalae</taxon>
        <taxon>rosids</taxon>
        <taxon>fabids</taxon>
        <taxon>Fabales</taxon>
        <taxon>Fabaceae</taxon>
        <taxon>Papilionoideae</taxon>
        <taxon>50 kb inversion clade</taxon>
        <taxon>NPAAA clade</taxon>
        <taxon>indigoferoid/millettioid clade</taxon>
        <taxon>Phaseoleae</taxon>
        <taxon>Glycine</taxon>
        <taxon>Glycine subgen. Soja</taxon>
    </lineage>
</organism>
<protein>
    <submittedName>
        <fullName evidence="3 4">Uncharacterized protein</fullName>
    </submittedName>
</protein>
<dbReference type="OMA" id="IMTTMAV"/>
<dbReference type="EnsemblPlants" id="KRH52168">
    <property type="protein sequence ID" value="KRH52168"/>
    <property type="gene ID" value="GLYMA_06G050500"/>
</dbReference>
<keyword evidence="1" id="KW-1133">Transmembrane helix</keyword>
<keyword evidence="2" id="KW-0732">Signal</keyword>
<evidence type="ECO:0000313" key="3">
    <source>
        <dbReference type="EMBL" id="KRH52168.1"/>
    </source>
</evidence>
<accession>A0A0R0JHE7</accession>
<dbReference type="AlphaFoldDB" id="A0A0R0JHE7"/>
<name>A0A0R0JHE7_SOYBN</name>
<dbReference type="Gramene" id="KRH52168">
    <property type="protein sequence ID" value="KRH52168"/>
    <property type="gene ID" value="GLYMA_06G050500"/>
</dbReference>
<evidence type="ECO:0000313" key="4">
    <source>
        <dbReference type="EnsemblPlants" id="KRH52168"/>
    </source>
</evidence>
<dbReference type="STRING" id="3847.A0A0R0JHE7"/>
<dbReference type="Proteomes" id="UP000008827">
    <property type="component" value="Chromosome 6"/>
</dbReference>
<feature type="chain" id="PRO_5014522052" evidence="2">
    <location>
        <begin position="25"/>
        <end position="62"/>
    </location>
</feature>
<feature type="transmembrane region" description="Helical" evidence="1">
    <location>
        <begin position="34"/>
        <end position="56"/>
    </location>
</feature>
<keyword evidence="5" id="KW-1185">Reference proteome</keyword>
<feature type="signal peptide" evidence="2">
    <location>
        <begin position="1"/>
        <end position="24"/>
    </location>
</feature>
<evidence type="ECO:0000256" key="1">
    <source>
        <dbReference type="SAM" id="Phobius"/>
    </source>
</evidence>
<keyword evidence="1" id="KW-0812">Transmembrane</keyword>
<reference evidence="3 4" key="1">
    <citation type="journal article" date="2010" name="Nature">
        <title>Genome sequence of the palaeopolyploid soybean.</title>
        <authorList>
            <person name="Schmutz J."/>
            <person name="Cannon S.B."/>
            <person name="Schlueter J."/>
            <person name="Ma J."/>
            <person name="Mitros T."/>
            <person name="Nelson W."/>
            <person name="Hyten D.L."/>
            <person name="Song Q."/>
            <person name="Thelen J.J."/>
            <person name="Cheng J."/>
            <person name="Xu D."/>
            <person name="Hellsten U."/>
            <person name="May G.D."/>
            <person name="Yu Y."/>
            <person name="Sakurai T."/>
            <person name="Umezawa T."/>
            <person name="Bhattacharyya M.K."/>
            <person name="Sandhu D."/>
            <person name="Valliyodan B."/>
            <person name="Lindquist E."/>
            <person name="Peto M."/>
            <person name="Grant D."/>
            <person name="Shu S."/>
            <person name="Goodstein D."/>
            <person name="Barry K."/>
            <person name="Futrell-Griggs M."/>
            <person name="Abernathy B."/>
            <person name="Du J."/>
            <person name="Tian Z."/>
            <person name="Zhu L."/>
            <person name="Gill N."/>
            <person name="Joshi T."/>
            <person name="Libault M."/>
            <person name="Sethuraman A."/>
            <person name="Zhang X.-C."/>
            <person name="Shinozaki K."/>
            <person name="Nguyen H.T."/>
            <person name="Wing R.A."/>
            <person name="Cregan P."/>
            <person name="Specht J."/>
            <person name="Grimwood J."/>
            <person name="Rokhsar D."/>
            <person name="Stacey G."/>
            <person name="Shoemaker R.C."/>
            <person name="Jackson S.A."/>
        </authorList>
    </citation>
    <scope>NUCLEOTIDE SEQUENCE [LARGE SCALE GENOMIC DNA]</scope>
    <source>
        <strain evidence="4">cv. Williams 82</strain>
        <tissue evidence="3">Callus</tissue>
    </source>
</reference>
<sequence>MASSQFLIMTTMAVFLAVVSAAHAADAPAPSPTSPASVISPSFAAGFLTAAVALVFGSSLRI</sequence>
<dbReference type="EMBL" id="CM000839">
    <property type="protein sequence ID" value="KRH52168.1"/>
    <property type="molecule type" value="Genomic_DNA"/>
</dbReference>
<gene>
    <name evidence="3" type="ORF">GLYMA_06G050500</name>
</gene>
<evidence type="ECO:0000256" key="2">
    <source>
        <dbReference type="SAM" id="SignalP"/>
    </source>
</evidence>
<evidence type="ECO:0000313" key="5">
    <source>
        <dbReference type="Proteomes" id="UP000008827"/>
    </source>
</evidence>
<reference evidence="4" key="2">
    <citation type="submission" date="2018-02" db="UniProtKB">
        <authorList>
            <consortium name="EnsemblPlants"/>
        </authorList>
    </citation>
    <scope>IDENTIFICATION</scope>
    <source>
        <strain evidence="4">Williams 82</strain>
    </source>
</reference>